<dbReference type="GO" id="GO:0003700">
    <property type="term" value="F:DNA-binding transcription factor activity"/>
    <property type="evidence" value="ECO:0007669"/>
    <property type="project" value="InterPro"/>
</dbReference>
<evidence type="ECO:0000259" key="4">
    <source>
        <dbReference type="PROSITE" id="PS50931"/>
    </source>
</evidence>
<evidence type="ECO:0000256" key="2">
    <source>
        <dbReference type="ARBA" id="ARBA00023015"/>
    </source>
</evidence>
<dbReference type="RefSeq" id="WP_164650016.1">
    <property type="nucleotide sequence ID" value="NZ_CP047476.1"/>
</dbReference>
<dbReference type="KEGG" id="vas:GT360_16275"/>
<dbReference type="AlphaFoldDB" id="A0A7Z2YF78"/>
<keyword evidence="6" id="KW-1185">Reference proteome</keyword>
<evidence type="ECO:0000256" key="3">
    <source>
        <dbReference type="ARBA" id="ARBA00023163"/>
    </source>
</evidence>
<organism evidence="5 6">
    <name type="scientific">Vibrio astriarenae</name>
    <dbReference type="NCBI Taxonomy" id="1481923"/>
    <lineage>
        <taxon>Bacteria</taxon>
        <taxon>Pseudomonadati</taxon>
        <taxon>Pseudomonadota</taxon>
        <taxon>Gammaproteobacteria</taxon>
        <taxon>Vibrionales</taxon>
        <taxon>Vibrionaceae</taxon>
        <taxon>Vibrio</taxon>
    </lineage>
</organism>
<protein>
    <submittedName>
        <fullName evidence="5">LysR family transcriptional regulator</fullName>
    </submittedName>
</protein>
<accession>A0A7Z2YF78</accession>
<evidence type="ECO:0000313" key="6">
    <source>
        <dbReference type="Proteomes" id="UP000464262"/>
    </source>
</evidence>
<keyword evidence="2" id="KW-0805">Transcription regulation</keyword>
<evidence type="ECO:0000256" key="1">
    <source>
        <dbReference type="ARBA" id="ARBA00009437"/>
    </source>
</evidence>
<dbReference type="PANTHER" id="PTHR30126">
    <property type="entry name" value="HTH-TYPE TRANSCRIPTIONAL REGULATOR"/>
    <property type="match status" value="1"/>
</dbReference>
<dbReference type="GO" id="GO:0000976">
    <property type="term" value="F:transcription cis-regulatory region binding"/>
    <property type="evidence" value="ECO:0007669"/>
    <property type="project" value="TreeGrafter"/>
</dbReference>
<dbReference type="Gene3D" id="3.40.190.290">
    <property type="match status" value="1"/>
</dbReference>
<dbReference type="SUPFAM" id="SSF53850">
    <property type="entry name" value="Periplasmic binding protein-like II"/>
    <property type="match status" value="1"/>
</dbReference>
<dbReference type="PROSITE" id="PS50931">
    <property type="entry name" value="HTH_LYSR"/>
    <property type="match status" value="1"/>
</dbReference>
<gene>
    <name evidence="5" type="ORF">GT360_16275</name>
</gene>
<sequence>MPRASFDQLSAFVAVADEGSFSKAARKLKKDRSTLHRQVSDLEIDWGLTLFEREGKFPKLTEQGESLVRSSRLIIYQMEALETATDSLHLGDKTKITICYDSSIPSLAIQQMDKVIRSKHPMTVINWLLRSRNQGIDLFMEGTADFSITINQGALHPDTGLSFINLGYPKYNYYAHKSSPLAKSHRLSMAELQLHRQFVLENLEQSGFGQQTKISSQTSSVSDPMTLLNLLELEGYSLLPTYMVEQSGKDLVPLDLDFALQSGRFGYVLLHPSCAVKKQWQQDVIDTVGDWFKEFCRD</sequence>
<dbReference type="EMBL" id="CP047476">
    <property type="protein sequence ID" value="QIA65116.1"/>
    <property type="molecule type" value="Genomic_DNA"/>
</dbReference>
<dbReference type="Gene3D" id="1.10.10.10">
    <property type="entry name" value="Winged helix-like DNA-binding domain superfamily/Winged helix DNA-binding domain"/>
    <property type="match status" value="1"/>
</dbReference>
<comment type="similarity">
    <text evidence="1">Belongs to the LysR transcriptional regulatory family.</text>
</comment>
<keyword evidence="3" id="KW-0804">Transcription</keyword>
<dbReference type="InterPro" id="IPR036390">
    <property type="entry name" value="WH_DNA-bd_sf"/>
</dbReference>
<reference evidence="5 6" key="1">
    <citation type="submission" date="2020-01" db="EMBL/GenBank/DDBJ databases">
        <title>Whole genome and functional gene identification of agarase of Vibrio HN897.</title>
        <authorList>
            <person name="Liu Y."/>
            <person name="Zhao Z."/>
        </authorList>
    </citation>
    <scope>NUCLEOTIDE SEQUENCE [LARGE SCALE GENOMIC DNA]</scope>
    <source>
        <strain evidence="5 6">HN897</strain>
    </source>
</reference>
<dbReference type="Proteomes" id="UP000464262">
    <property type="component" value="Chromosome 2"/>
</dbReference>
<dbReference type="Pfam" id="PF00126">
    <property type="entry name" value="HTH_1"/>
    <property type="match status" value="1"/>
</dbReference>
<dbReference type="SUPFAM" id="SSF46785">
    <property type="entry name" value="Winged helix' DNA-binding domain"/>
    <property type="match status" value="1"/>
</dbReference>
<dbReference type="InterPro" id="IPR000847">
    <property type="entry name" value="LysR_HTH_N"/>
</dbReference>
<name>A0A7Z2YF78_9VIBR</name>
<feature type="domain" description="HTH lysR-type" evidence="4">
    <location>
        <begin position="1"/>
        <end position="61"/>
    </location>
</feature>
<dbReference type="PANTHER" id="PTHR30126:SF91">
    <property type="entry name" value="LYSR FAMILY TRANSCRIPTIONAL REGULATOR"/>
    <property type="match status" value="1"/>
</dbReference>
<proteinExistence type="inferred from homology"/>
<evidence type="ECO:0000313" key="5">
    <source>
        <dbReference type="EMBL" id="QIA65116.1"/>
    </source>
</evidence>
<dbReference type="InterPro" id="IPR036388">
    <property type="entry name" value="WH-like_DNA-bd_sf"/>
</dbReference>